<accession>A0ABW5DCH0</accession>
<feature type="region of interest" description="Disordered" evidence="1">
    <location>
        <begin position="295"/>
        <end position="324"/>
    </location>
</feature>
<dbReference type="InterPro" id="IPR011009">
    <property type="entry name" value="Kinase-like_dom_sf"/>
</dbReference>
<evidence type="ECO:0008006" key="5">
    <source>
        <dbReference type="Google" id="ProtNLM"/>
    </source>
</evidence>
<name>A0ABW5DCH0_9BACT</name>
<feature type="transmembrane region" description="Helical" evidence="2">
    <location>
        <begin position="256"/>
        <end position="273"/>
    </location>
</feature>
<sequence>MSRFEIEEIIAQGETGIVYRGTDTKNHEPVAIRRFFPYGQNGGGLDAAEAASFRSAAEKLCFVEHPALRSIVAGDLDPIDGIPFIVTQWIEGVSLKTIIAGEVLDPALVIDLLRIALEVSIVLSHVLGEEAVWIETDVESIVLGTQDSERSFTFWICPFKWLGRDIESRTLSSIAELGEELAGWQNKLVSDQAGNGLGGWLKWIKANPETSLREARERLASCTGGAAPDRESTLVRRSTRPASTVMVKQPSSKTPLVIAALIVMIGAAGYFYLPKNTKLPTISPQYTEQTISEVITSAEKTPPVEKPRERQSQTRSEALSRANDLAEKLSQEAAENHDTQAALLQEQLQIMEERGGILSPDDVVLVESFPSGTDVKLSGTLRGIRLSSSGKTLYLNFSNPYDPNQINGIIRKSDYEDDFPGGGFTALIGKKILLTGKTFRESSKKKPFVKITSRSQISTP</sequence>
<evidence type="ECO:0000313" key="4">
    <source>
        <dbReference type="Proteomes" id="UP001597375"/>
    </source>
</evidence>
<evidence type="ECO:0000313" key="3">
    <source>
        <dbReference type="EMBL" id="MFD2257716.1"/>
    </source>
</evidence>
<keyword evidence="2" id="KW-1133">Transmembrane helix</keyword>
<reference evidence="4" key="1">
    <citation type="journal article" date="2019" name="Int. J. Syst. Evol. Microbiol.">
        <title>The Global Catalogue of Microorganisms (GCM) 10K type strain sequencing project: providing services to taxonomists for standard genome sequencing and annotation.</title>
        <authorList>
            <consortium name="The Broad Institute Genomics Platform"/>
            <consortium name="The Broad Institute Genome Sequencing Center for Infectious Disease"/>
            <person name="Wu L."/>
            <person name="Ma J."/>
        </authorList>
    </citation>
    <scope>NUCLEOTIDE SEQUENCE [LARGE SCALE GENOMIC DNA]</scope>
    <source>
        <strain evidence="4">CGMCC 4.7106</strain>
    </source>
</reference>
<dbReference type="SUPFAM" id="SSF56112">
    <property type="entry name" value="Protein kinase-like (PK-like)"/>
    <property type="match status" value="1"/>
</dbReference>
<keyword evidence="2" id="KW-0472">Membrane</keyword>
<keyword evidence="2" id="KW-0812">Transmembrane</keyword>
<dbReference type="RefSeq" id="WP_386821059.1">
    <property type="nucleotide sequence ID" value="NZ_JBHUIT010000031.1"/>
</dbReference>
<evidence type="ECO:0000256" key="2">
    <source>
        <dbReference type="SAM" id="Phobius"/>
    </source>
</evidence>
<proteinExistence type="predicted"/>
<gene>
    <name evidence="3" type="ORF">ACFSSA_13630</name>
</gene>
<organism evidence="3 4">
    <name type="scientific">Luteolibacter algae</name>
    <dbReference type="NCBI Taxonomy" id="454151"/>
    <lineage>
        <taxon>Bacteria</taxon>
        <taxon>Pseudomonadati</taxon>
        <taxon>Verrucomicrobiota</taxon>
        <taxon>Verrucomicrobiia</taxon>
        <taxon>Verrucomicrobiales</taxon>
        <taxon>Verrucomicrobiaceae</taxon>
        <taxon>Luteolibacter</taxon>
    </lineage>
</organism>
<feature type="region of interest" description="Disordered" evidence="1">
    <location>
        <begin position="441"/>
        <end position="460"/>
    </location>
</feature>
<dbReference type="Proteomes" id="UP001597375">
    <property type="component" value="Unassembled WGS sequence"/>
</dbReference>
<dbReference type="Gene3D" id="1.10.510.10">
    <property type="entry name" value="Transferase(Phosphotransferase) domain 1"/>
    <property type="match status" value="1"/>
</dbReference>
<protein>
    <recommendedName>
        <fullName evidence="5">Protein kinase domain-containing protein</fullName>
    </recommendedName>
</protein>
<dbReference type="EMBL" id="JBHUIT010000031">
    <property type="protein sequence ID" value="MFD2257716.1"/>
    <property type="molecule type" value="Genomic_DNA"/>
</dbReference>
<keyword evidence="4" id="KW-1185">Reference proteome</keyword>
<evidence type="ECO:0000256" key="1">
    <source>
        <dbReference type="SAM" id="MobiDB-lite"/>
    </source>
</evidence>
<comment type="caution">
    <text evidence="3">The sequence shown here is derived from an EMBL/GenBank/DDBJ whole genome shotgun (WGS) entry which is preliminary data.</text>
</comment>
<feature type="compositionally biased region" description="Basic and acidic residues" evidence="1">
    <location>
        <begin position="302"/>
        <end position="312"/>
    </location>
</feature>